<dbReference type="GO" id="GO:0004984">
    <property type="term" value="F:olfactory receptor activity"/>
    <property type="evidence" value="ECO:0007669"/>
    <property type="project" value="InterPro"/>
</dbReference>
<dbReference type="Proteomes" id="UP001295444">
    <property type="component" value="Chromosome 01"/>
</dbReference>
<dbReference type="Pfam" id="PF13853">
    <property type="entry name" value="7tm_4"/>
    <property type="match status" value="3"/>
</dbReference>
<feature type="transmembrane region" description="Helical" evidence="14">
    <location>
        <begin position="155"/>
        <end position="180"/>
    </location>
</feature>
<evidence type="ECO:0000256" key="7">
    <source>
        <dbReference type="ARBA" id="ARBA00023040"/>
    </source>
</evidence>
<name>A0AAD1R878_PELCU</name>
<feature type="region of interest" description="Disordered" evidence="13">
    <location>
        <begin position="1"/>
        <end position="33"/>
    </location>
</feature>
<dbReference type="GO" id="GO:0005886">
    <property type="term" value="C:plasma membrane"/>
    <property type="evidence" value="ECO:0007669"/>
    <property type="project" value="UniProtKB-SubCell"/>
</dbReference>
<evidence type="ECO:0000256" key="2">
    <source>
        <dbReference type="ARBA" id="ARBA00022475"/>
    </source>
</evidence>
<feature type="transmembrane region" description="Helical" evidence="14">
    <location>
        <begin position="400"/>
        <end position="422"/>
    </location>
</feature>
<evidence type="ECO:0000256" key="9">
    <source>
        <dbReference type="ARBA" id="ARBA00023157"/>
    </source>
</evidence>
<dbReference type="PANTHER" id="PTHR26451:SF996">
    <property type="entry name" value="OLFACTORY RECEPTOR 5F1"/>
    <property type="match status" value="1"/>
</dbReference>
<dbReference type="InterPro" id="IPR000276">
    <property type="entry name" value="GPCR_Rhodpsn"/>
</dbReference>
<dbReference type="AlphaFoldDB" id="A0AAD1R878"/>
<dbReference type="InterPro" id="IPR052921">
    <property type="entry name" value="GPCR1_Superfamily_Member"/>
</dbReference>
<feature type="transmembrane region" description="Helical" evidence="14">
    <location>
        <begin position="524"/>
        <end position="546"/>
    </location>
</feature>
<evidence type="ECO:0000256" key="5">
    <source>
        <dbReference type="ARBA" id="ARBA00022725"/>
    </source>
</evidence>
<feature type="transmembrane region" description="Helical" evidence="14">
    <location>
        <begin position="643"/>
        <end position="663"/>
    </location>
</feature>
<comment type="subcellular location">
    <subcellularLocation>
        <location evidence="1">Cell membrane</location>
        <topology evidence="1">Multi-pass membrane protein</topology>
    </subcellularLocation>
</comment>
<evidence type="ECO:0000256" key="3">
    <source>
        <dbReference type="ARBA" id="ARBA00022606"/>
    </source>
</evidence>
<dbReference type="PRINTS" id="PR00245">
    <property type="entry name" value="OLFACTORYR"/>
</dbReference>
<feature type="compositionally biased region" description="Polar residues" evidence="13">
    <location>
        <begin position="1244"/>
        <end position="1253"/>
    </location>
</feature>
<evidence type="ECO:0000256" key="4">
    <source>
        <dbReference type="ARBA" id="ARBA00022692"/>
    </source>
</evidence>
<feature type="transmembrane region" description="Helical" evidence="14">
    <location>
        <begin position="936"/>
        <end position="958"/>
    </location>
</feature>
<evidence type="ECO:0000256" key="6">
    <source>
        <dbReference type="ARBA" id="ARBA00022989"/>
    </source>
</evidence>
<feature type="transmembrane region" description="Helical" evidence="14">
    <location>
        <begin position="228"/>
        <end position="250"/>
    </location>
</feature>
<feature type="domain" description="G-protein coupled receptors family 1 profile" evidence="15">
    <location>
        <begin position="540"/>
        <end position="790"/>
    </location>
</feature>
<feature type="transmembrane region" description="Helical" evidence="14">
    <location>
        <begin position="738"/>
        <end position="759"/>
    </location>
</feature>
<evidence type="ECO:0000256" key="11">
    <source>
        <dbReference type="ARBA" id="ARBA00023180"/>
    </source>
</evidence>
<keyword evidence="4 14" id="KW-0812">Transmembrane</keyword>
<proteinExistence type="predicted"/>
<keyword evidence="12" id="KW-0807">Transducer</keyword>
<dbReference type="PRINTS" id="PR00237">
    <property type="entry name" value="GPCRRHODOPSN"/>
</dbReference>
<sequence length="1253" mass="141257">MKDSPQSGGPRKSIGSLEHPIPKLSNPGKHTAHRVVLRGRQSRYMSIVASVDSEVMLCPSGLGIGPPICSHSMPAYEVITNGIRPFLRALLVSNGRKRTHFVNSISLSFGEQDPDAFVNERIQPFLVSGWDDKYNSYHQKKLVLLGMEEMEGSKYIYSTVFIVAFMFIVLLSIMIISVILTEESLHEPMYILICNLTFNGLFGSSSFFPKLIVDLLASSKTVSRINCHVQVLCLMTFTFFEISTFTIMAYDQYLAVSHPLQYVMMMTTEKTVKLIVGAFIFSFTSVLISVLLSSRLPLCGNEIKNIFCDNMSFLILSCVDSSKDNLYAVIVTVIFLTVTTSIIIYSYLQIFYVCIKLTKSSCKKALHTLVTHLLSFSIFMVGALFIFVRLRLQHSSNLPVFVHILLSVNFVIFPPLLNPLIYGIRTKALRIKLIYGPGQLLTECTKWESGLKVVSDRSFLAWERTMERTLLPARREGVPEAVLWFWFLWVNRNLMSRTPNPDPARTDNDKLILLGLEELQSLKYMFCVLSIVTYLFIVFLSILIVLVILSEESLHEPMYILICNLTLNGIFGSSSFYPKLISDLLTSSKTVSRTNCHIQVLCLMTFILFEVLTFTIMAYDQYLAVSHPLQYIMMMTTGKTVKLIVGSFIFSFTSVLISVLLSARSPLCGNEIKNIFCDNLSLIILSCLDSSVNNLYAFIATIIFLMFTISVITYSYLQIFNICIKLTKTSYRKALHTLVTHLLNFSIFLVGALFLFVRFRLNSSIVPLFAHVLLSVSFVVFPPLLNPLIYGIRTKAKTLRSMQIFMRIDQCCTVAAFIFCISVCSKNMLDFDEGCDYSKMENISNIASNLELLGIMEMEGLQYLYSALSLAVYLFITLLSVMIVYVILKEESLHKPMYILICNLSLNGIFGSSIFFPKLIADLLTSSKTVSRAGCLVQALCLLTFIYFEISTFTIMAYDQYFAVSSPLQYVAFMTIENTVKLIVSSSAFSFMSVLISIILSARVPLCGTQIKNIFCDNMSIFILSCVDTSVNNLYGIIVTTTFLMFTMGIITYSYIKIFITCVKVTNYSYKKAIYTLVTHLLNFSIFMMGALFIFVRFRLNSSKLPLFAHILLSVSVVIFPPLLNPLIYGLRTKALKIKMISCLQKIKISATDLIERERNQAGRIWVQLVWLKSTAETPMATNAQEEKIRYPRPVATLKRFQPCAHTTTCYQPRLYDPLAAATSGTPAAKGSPTRTTKGHAEMTISNTLPETC</sequence>
<keyword evidence="9" id="KW-1015">Disulfide bond</keyword>
<keyword evidence="6 14" id="KW-1133">Transmembrane helix</keyword>
<feature type="transmembrane region" description="Helical" evidence="14">
    <location>
        <begin position="863"/>
        <end position="888"/>
    </location>
</feature>
<feature type="transmembrane region" description="Helical" evidence="14">
    <location>
        <begin position="271"/>
        <end position="292"/>
    </location>
</feature>
<keyword evidence="2" id="KW-1003">Cell membrane</keyword>
<feature type="transmembrane region" description="Helical" evidence="14">
    <location>
        <begin position="811"/>
        <end position="829"/>
    </location>
</feature>
<dbReference type="PANTHER" id="PTHR26451">
    <property type="entry name" value="G_PROTEIN_RECEP_F1_2 DOMAIN-CONTAINING PROTEIN"/>
    <property type="match status" value="1"/>
</dbReference>
<protein>
    <submittedName>
        <fullName evidence="16">Olfactory receptor 52B6-like</fullName>
    </submittedName>
</protein>
<dbReference type="InterPro" id="IPR000725">
    <property type="entry name" value="Olfact_rcpt"/>
</dbReference>
<evidence type="ECO:0000256" key="8">
    <source>
        <dbReference type="ARBA" id="ARBA00023136"/>
    </source>
</evidence>
<dbReference type="Gene3D" id="1.20.1070.10">
    <property type="entry name" value="Rhodopsin 7-helix transmembrane proteins"/>
    <property type="match status" value="3"/>
</dbReference>
<feature type="domain" description="G-protein coupled receptors family 1 profile" evidence="15">
    <location>
        <begin position="171"/>
        <end position="422"/>
    </location>
</feature>
<dbReference type="SUPFAM" id="SSF81321">
    <property type="entry name" value="Family A G protein-coupled receptor-like"/>
    <property type="match status" value="3"/>
</dbReference>
<evidence type="ECO:0000313" key="16">
    <source>
        <dbReference type="EMBL" id="CAH2225879.1"/>
    </source>
</evidence>
<feature type="transmembrane region" description="Helical" evidence="14">
    <location>
        <begin position="698"/>
        <end position="717"/>
    </location>
</feature>
<feature type="transmembrane region" description="Helical" evidence="14">
    <location>
        <begin position="326"/>
        <end position="348"/>
    </location>
</feature>
<evidence type="ECO:0000256" key="1">
    <source>
        <dbReference type="ARBA" id="ARBA00004651"/>
    </source>
</evidence>
<evidence type="ECO:0000256" key="14">
    <source>
        <dbReference type="SAM" id="Phobius"/>
    </source>
</evidence>
<feature type="transmembrane region" description="Helical" evidence="14">
    <location>
        <begin position="1077"/>
        <end position="1096"/>
    </location>
</feature>
<feature type="transmembrane region" description="Helical" evidence="14">
    <location>
        <begin position="369"/>
        <end position="388"/>
    </location>
</feature>
<feature type="transmembrane region" description="Helical" evidence="14">
    <location>
        <begin position="979"/>
        <end position="1000"/>
    </location>
</feature>
<keyword evidence="3" id="KW-0716">Sensory transduction</keyword>
<feature type="transmembrane region" description="Helical" evidence="14">
    <location>
        <begin position="1108"/>
        <end position="1131"/>
    </location>
</feature>
<accession>A0AAD1R878</accession>
<keyword evidence="17" id="KW-1185">Reference proteome</keyword>
<dbReference type="InterPro" id="IPR017452">
    <property type="entry name" value="GPCR_Rhodpsn_7TM"/>
</dbReference>
<keyword evidence="8 14" id="KW-0472">Membrane</keyword>
<reference evidence="16" key="1">
    <citation type="submission" date="2022-03" db="EMBL/GenBank/DDBJ databases">
        <authorList>
            <person name="Alioto T."/>
            <person name="Alioto T."/>
            <person name="Gomez Garrido J."/>
        </authorList>
    </citation>
    <scope>NUCLEOTIDE SEQUENCE</scope>
</reference>
<dbReference type="GO" id="GO:0005549">
    <property type="term" value="F:odorant binding"/>
    <property type="evidence" value="ECO:0007669"/>
    <property type="project" value="TreeGrafter"/>
</dbReference>
<evidence type="ECO:0000259" key="15">
    <source>
        <dbReference type="PROSITE" id="PS50262"/>
    </source>
</evidence>
<dbReference type="FunFam" id="1.20.1070.10:FF:000024">
    <property type="entry name" value="Olfactory receptor"/>
    <property type="match status" value="3"/>
</dbReference>
<keyword evidence="11" id="KW-0325">Glycoprotein</keyword>
<organism evidence="16 17">
    <name type="scientific">Pelobates cultripes</name>
    <name type="common">Western spadefoot toad</name>
    <dbReference type="NCBI Taxonomy" id="61616"/>
    <lineage>
        <taxon>Eukaryota</taxon>
        <taxon>Metazoa</taxon>
        <taxon>Chordata</taxon>
        <taxon>Craniata</taxon>
        <taxon>Vertebrata</taxon>
        <taxon>Euteleostomi</taxon>
        <taxon>Amphibia</taxon>
        <taxon>Batrachia</taxon>
        <taxon>Anura</taxon>
        <taxon>Pelobatoidea</taxon>
        <taxon>Pelobatidae</taxon>
        <taxon>Pelobates</taxon>
    </lineage>
</organism>
<evidence type="ECO:0000256" key="13">
    <source>
        <dbReference type="SAM" id="MobiDB-lite"/>
    </source>
</evidence>
<feature type="transmembrane region" description="Helical" evidence="14">
    <location>
        <begin position="765"/>
        <end position="790"/>
    </location>
</feature>
<evidence type="ECO:0000256" key="12">
    <source>
        <dbReference type="ARBA" id="ARBA00023224"/>
    </source>
</evidence>
<dbReference type="EMBL" id="OW240912">
    <property type="protein sequence ID" value="CAH2225879.1"/>
    <property type="molecule type" value="Genomic_DNA"/>
</dbReference>
<feature type="region of interest" description="Disordered" evidence="13">
    <location>
        <begin position="1222"/>
        <end position="1253"/>
    </location>
</feature>
<keyword evidence="10 16" id="KW-0675">Receptor</keyword>
<gene>
    <name evidence="16" type="ORF">PECUL_23A003258</name>
</gene>
<feature type="transmembrane region" description="Helical" evidence="14">
    <location>
        <begin position="598"/>
        <end position="619"/>
    </location>
</feature>
<dbReference type="GO" id="GO:0004930">
    <property type="term" value="F:G protein-coupled receptor activity"/>
    <property type="evidence" value="ECO:0007669"/>
    <property type="project" value="UniProtKB-KW"/>
</dbReference>
<feature type="transmembrane region" description="Helical" evidence="14">
    <location>
        <begin position="1034"/>
        <end position="1056"/>
    </location>
</feature>
<evidence type="ECO:0000313" key="17">
    <source>
        <dbReference type="Proteomes" id="UP001295444"/>
    </source>
</evidence>
<keyword evidence="7" id="KW-0297">G-protein coupled receptor</keyword>
<feature type="domain" description="G-protein coupled receptors family 1 profile" evidence="15">
    <location>
        <begin position="879"/>
        <end position="1129"/>
    </location>
</feature>
<keyword evidence="5" id="KW-0552">Olfaction</keyword>
<evidence type="ECO:0000256" key="10">
    <source>
        <dbReference type="ARBA" id="ARBA00023170"/>
    </source>
</evidence>
<dbReference type="PROSITE" id="PS50262">
    <property type="entry name" value="G_PROTEIN_RECEP_F1_2"/>
    <property type="match status" value="3"/>
</dbReference>
<feature type="transmembrane region" description="Helical" evidence="14">
    <location>
        <begin position="189"/>
        <end position="208"/>
    </location>
</feature>
<feature type="transmembrane region" description="Helical" evidence="14">
    <location>
        <begin position="897"/>
        <end position="916"/>
    </location>
</feature>